<proteinExistence type="inferred from homology"/>
<evidence type="ECO:0000256" key="3">
    <source>
        <dbReference type="ARBA" id="ARBA00022840"/>
    </source>
</evidence>
<dbReference type="Proteomes" id="UP000176365">
    <property type="component" value="Unassembled WGS sequence"/>
</dbReference>
<dbReference type="PIRSF" id="PIRSF001529">
    <property type="entry name" value="Ser-tRNA-synth_IIa"/>
    <property type="match status" value="1"/>
</dbReference>
<evidence type="ECO:0000256" key="5">
    <source>
        <dbReference type="ARBA" id="ARBA00023146"/>
    </source>
</evidence>
<evidence type="ECO:0000259" key="10">
    <source>
        <dbReference type="PROSITE" id="PS50862"/>
    </source>
</evidence>
<evidence type="ECO:0000313" key="11">
    <source>
        <dbReference type="EMBL" id="OHA31237.1"/>
    </source>
</evidence>
<comment type="catalytic activity">
    <reaction evidence="6">
        <text>tRNA(Sec) + L-serine + ATP = L-seryl-tRNA(Sec) + AMP + diphosphate + H(+)</text>
        <dbReference type="Rhea" id="RHEA:42580"/>
        <dbReference type="Rhea" id="RHEA-COMP:9742"/>
        <dbReference type="Rhea" id="RHEA-COMP:10128"/>
        <dbReference type="ChEBI" id="CHEBI:15378"/>
        <dbReference type="ChEBI" id="CHEBI:30616"/>
        <dbReference type="ChEBI" id="CHEBI:33019"/>
        <dbReference type="ChEBI" id="CHEBI:33384"/>
        <dbReference type="ChEBI" id="CHEBI:78442"/>
        <dbReference type="ChEBI" id="CHEBI:78533"/>
        <dbReference type="ChEBI" id="CHEBI:456215"/>
        <dbReference type="EC" id="6.1.1.11"/>
    </reaction>
</comment>
<evidence type="ECO:0000256" key="7">
    <source>
        <dbReference type="PIRSR" id="PIRSR001529-1"/>
    </source>
</evidence>
<dbReference type="InterPro" id="IPR015866">
    <property type="entry name" value="Ser-tRNA-synth_1_N"/>
</dbReference>
<gene>
    <name evidence="6" type="primary">serS</name>
    <name evidence="11" type="ORF">A3B11_01970</name>
</gene>
<dbReference type="InterPro" id="IPR042103">
    <property type="entry name" value="SerRS_1_N_sf"/>
</dbReference>
<dbReference type="EMBL" id="MHRW01000006">
    <property type="protein sequence ID" value="OHA31237.1"/>
    <property type="molecule type" value="Genomic_DNA"/>
</dbReference>
<dbReference type="SUPFAM" id="SSF55681">
    <property type="entry name" value="Class II aaRS and biotin synthetases"/>
    <property type="match status" value="1"/>
</dbReference>
<dbReference type="GO" id="GO:0006434">
    <property type="term" value="P:seryl-tRNA aminoacylation"/>
    <property type="evidence" value="ECO:0007669"/>
    <property type="project" value="UniProtKB-UniRule"/>
</dbReference>
<keyword evidence="2 6" id="KW-0547">Nucleotide-binding</keyword>
<feature type="binding site" evidence="6 8">
    <location>
        <begin position="259"/>
        <end position="261"/>
    </location>
    <ligand>
        <name>ATP</name>
        <dbReference type="ChEBI" id="CHEBI:30616"/>
    </ligand>
</feature>
<dbReference type="Pfam" id="PF00587">
    <property type="entry name" value="tRNA-synt_2b"/>
    <property type="match status" value="1"/>
</dbReference>
<feature type="binding site" evidence="6">
    <location>
        <position position="275"/>
    </location>
    <ligand>
        <name>ATP</name>
        <dbReference type="ChEBI" id="CHEBI:30616"/>
    </ligand>
</feature>
<protein>
    <recommendedName>
        <fullName evidence="6">Serine--tRNA ligase</fullName>
        <ecNumber evidence="6">6.1.1.11</ecNumber>
    </recommendedName>
    <alternativeName>
        <fullName evidence="6">Seryl-tRNA synthetase</fullName>
        <shortName evidence="6">SerRS</shortName>
    </alternativeName>
    <alternativeName>
        <fullName evidence="6">Seryl-tRNA(Ser/Sec) synthetase</fullName>
    </alternativeName>
</protein>
<dbReference type="PRINTS" id="PR00981">
    <property type="entry name" value="TRNASYNTHSER"/>
</dbReference>
<evidence type="ECO:0000256" key="6">
    <source>
        <dbReference type="HAMAP-Rule" id="MF_00176"/>
    </source>
</evidence>
<dbReference type="SUPFAM" id="SSF46589">
    <property type="entry name" value="tRNA-binding arm"/>
    <property type="match status" value="1"/>
</dbReference>
<keyword evidence="4 6" id="KW-0648">Protein biosynthesis</keyword>
<dbReference type="NCBIfam" id="TIGR00414">
    <property type="entry name" value="serS"/>
    <property type="match status" value="1"/>
</dbReference>
<dbReference type="Gene3D" id="3.30.930.10">
    <property type="entry name" value="Bira Bifunctional Protein, Domain 2"/>
    <property type="match status" value="1"/>
</dbReference>
<feature type="binding site" evidence="7">
    <location>
        <position position="228"/>
    </location>
    <ligand>
        <name>L-serine</name>
        <dbReference type="ChEBI" id="CHEBI:33384"/>
    </ligand>
</feature>
<dbReference type="InterPro" id="IPR010978">
    <property type="entry name" value="tRNA-bd_arm"/>
</dbReference>
<dbReference type="InterPro" id="IPR045864">
    <property type="entry name" value="aa-tRNA-synth_II/BPL/LPL"/>
</dbReference>
<keyword evidence="3 6" id="KW-0067">ATP-binding</keyword>
<evidence type="ECO:0000256" key="1">
    <source>
        <dbReference type="ARBA" id="ARBA00022598"/>
    </source>
</evidence>
<comment type="pathway">
    <text evidence="6">Aminoacyl-tRNA biosynthesis; selenocysteinyl-tRNA(Sec) biosynthesis; L-seryl-tRNA(Sec) from L-serine and tRNA(Sec): step 1/1.</text>
</comment>
<dbReference type="InterPro" id="IPR002317">
    <property type="entry name" value="Ser-tRNA-ligase_type_1"/>
</dbReference>
<comment type="catalytic activity">
    <reaction evidence="6">
        <text>tRNA(Ser) + L-serine + ATP = L-seryl-tRNA(Ser) + AMP + diphosphate + H(+)</text>
        <dbReference type="Rhea" id="RHEA:12292"/>
        <dbReference type="Rhea" id="RHEA-COMP:9669"/>
        <dbReference type="Rhea" id="RHEA-COMP:9703"/>
        <dbReference type="ChEBI" id="CHEBI:15378"/>
        <dbReference type="ChEBI" id="CHEBI:30616"/>
        <dbReference type="ChEBI" id="CHEBI:33019"/>
        <dbReference type="ChEBI" id="CHEBI:33384"/>
        <dbReference type="ChEBI" id="CHEBI:78442"/>
        <dbReference type="ChEBI" id="CHEBI:78533"/>
        <dbReference type="ChEBI" id="CHEBI:456215"/>
        <dbReference type="EC" id="6.1.1.11"/>
    </reaction>
</comment>
<feature type="binding site" evidence="6 7">
    <location>
        <position position="282"/>
    </location>
    <ligand>
        <name>L-serine</name>
        <dbReference type="ChEBI" id="CHEBI:33384"/>
    </ligand>
</feature>
<dbReference type="GO" id="GO:0004828">
    <property type="term" value="F:serine-tRNA ligase activity"/>
    <property type="evidence" value="ECO:0007669"/>
    <property type="project" value="UniProtKB-UniRule"/>
</dbReference>
<dbReference type="CDD" id="cd00770">
    <property type="entry name" value="SerRS_core"/>
    <property type="match status" value="1"/>
</dbReference>
<dbReference type="GO" id="GO:0016260">
    <property type="term" value="P:selenocysteine biosynthetic process"/>
    <property type="evidence" value="ECO:0007669"/>
    <property type="project" value="UniProtKB-UniRule"/>
</dbReference>
<dbReference type="GO" id="GO:0005524">
    <property type="term" value="F:ATP binding"/>
    <property type="evidence" value="ECO:0007669"/>
    <property type="project" value="UniProtKB-UniRule"/>
</dbReference>
<comment type="subunit">
    <text evidence="6">Homodimer. The tRNA molecule binds across the dimer.</text>
</comment>
<comment type="caution">
    <text evidence="11">The sequence shown here is derived from an EMBL/GenBank/DDBJ whole genome shotgun (WGS) entry which is preliminary data.</text>
</comment>
<keyword evidence="6" id="KW-0963">Cytoplasm</keyword>
<dbReference type="InterPro" id="IPR002314">
    <property type="entry name" value="aa-tRNA-synt_IIb"/>
</dbReference>
<comment type="subcellular location">
    <subcellularLocation>
        <location evidence="6">Cytoplasm</location>
    </subcellularLocation>
</comment>
<reference evidence="11 12" key="1">
    <citation type="journal article" date="2016" name="Nat. Commun.">
        <title>Thousands of microbial genomes shed light on interconnected biogeochemical processes in an aquifer system.</title>
        <authorList>
            <person name="Anantharaman K."/>
            <person name="Brown C.T."/>
            <person name="Hug L.A."/>
            <person name="Sharon I."/>
            <person name="Castelle C.J."/>
            <person name="Probst A.J."/>
            <person name="Thomas B.C."/>
            <person name="Singh A."/>
            <person name="Wilkins M.J."/>
            <person name="Karaoz U."/>
            <person name="Brodie E.L."/>
            <person name="Williams K.H."/>
            <person name="Hubbard S.S."/>
            <person name="Banfield J.F."/>
        </authorList>
    </citation>
    <scope>NUCLEOTIDE SEQUENCE [LARGE SCALE GENOMIC DNA]</scope>
</reference>
<keyword evidence="1 6" id="KW-0436">Ligase</keyword>
<comment type="function">
    <text evidence="6">Catalyzes the attachment of serine to tRNA(Ser). Is also able to aminoacylate tRNA(Sec) with serine, to form the misacylated tRNA L-seryl-tRNA(Sec), which will be further converted into selenocysteinyl-tRNA(Sec).</text>
</comment>
<dbReference type="HAMAP" id="MF_00176">
    <property type="entry name" value="Ser_tRNA_synth_type1"/>
    <property type="match status" value="1"/>
</dbReference>
<dbReference type="InterPro" id="IPR033729">
    <property type="entry name" value="SerRS_core"/>
</dbReference>
<dbReference type="Pfam" id="PF02403">
    <property type="entry name" value="Seryl_tRNA_N"/>
    <property type="match status" value="1"/>
</dbReference>
<accession>A0A1G2N509</accession>
<organism evidence="11 12">
    <name type="scientific">Candidatus Taylorbacteria bacterium RIFCSPLOWO2_01_FULL_44_26</name>
    <dbReference type="NCBI Taxonomy" id="1802318"/>
    <lineage>
        <taxon>Bacteria</taxon>
        <taxon>Candidatus Tayloriibacteriota</taxon>
    </lineage>
</organism>
<feature type="binding site" evidence="6">
    <location>
        <begin position="228"/>
        <end position="230"/>
    </location>
    <ligand>
        <name>L-serine</name>
        <dbReference type="ChEBI" id="CHEBI:33384"/>
    </ligand>
</feature>
<feature type="binding site" evidence="8">
    <location>
        <begin position="275"/>
        <end position="278"/>
    </location>
    <ligand>
        <name>ATP</name>
        <dbReference type="ChEBI" id="CHEBI:30616"/>
    </ligand>
</feature>
<dbReference type="Gene3D" id="1.10.287.40">
    <property type="entry name" value="Serine-tRNA synthetase, tRNA binding domain"/>
    <property type="match status" value="1"/>
</dbReference>
<dbReference type="PROSITE" id="PS50862">
    <property type="entry name" value="AA_TRNA_LIGASE_II"/>
    <property type="match status" value="1"/>
</dbReference>
<dbReference type="GO" id="GO:0005737">
    <property type="term" value="C:cytoplasm"/>
    <property type="evidence" value="ECO:0007669"/>
    <property type="project" value="UniProtKB-SubCell"/>
</dbReference>
<dbReference type="PANTHER" id="PTHR11778">
    <property type="entry name" value="SERYL-TRNA SYNTHETASE"/>
    <property type="match status" value="1"/>
</dbReference>
<feature type="binding site" evidence="6">
    <location>
        <position position="385"/>
    </location>
    <ligand>
        <name>L-serine</name>
        <dbReference type="ChEBI" id="CHEBI:33384"/>
    </ligand>
</feature>
<evidence type="ECO:0000256" key="2">
    <source>
        <dbReference type="ARBA" id="ARBA00022741"/>
    </source>
</evidence>
<feature type="binding site" evidence="7">
    <location>
        <position position="383"/>
    </location>
    <ligand>
        <name>L-serine</name>
        <dbReference type="ChEBI" id="CHEBI:33384"/>
    </ligand>
</feature>
<feature type="binding site" evidence="7">
    <location>
        <position position="259"/>
    </location>
    <ligand>
        <name>L-serine</name>
        <dbReference type="ChEBI" id="CHEBI:33384"/>
    </ligand>
</feature>
<evidence type="ECO:0000256" key="4">
    <source>
        <dbReference type="ARBA" id="ARBA00022917"/>
    </source>
</evidence>
<feature type="domain" description="Aminoacyl-transfer RNA synthetases class-II family profile" evidence="10">
    <location>
        <begin position="136"/>
        <end position="410"/>
    </location>
</feature>
<dbReference type="InterPro" id="IPR006195">
    <property type="entry name" value="aa-tRNA-synth_II"/>
</dbReference>
<dbReference type="EC" id="6.1.1.11" evidence="6"/>
<feature type="binding site" evidence="6 8">
    <location>
        <begin position="349"/>
        <end position="352"/>
    </location>
    <ligand>
        <name>ATP</name>
        <dbReference type="ChEBI" id="CHEBI:30616"/>
    </ligand>
</feature>
<feature type="site" description="Important for serine binding" evidence="7">
    <location>
        <position position="385"/>
    </location>
</feature>
<feature type="region of interest" description="Disordered" evidence="9">
    <location>
        <begin position="44"/>
        <end position="63"/>
    </location>
</feature>
<keyword evidence="5 6" id="KW-0030">Aminoacyl-tRNA synthetase</keyword>
<sequence length="429" mass="47504">MLDIRFILENVDLVRQNTCERYANADVDKTVALYGQLKQKRQSLEEAQHRSNQISGQFKSADEATREQLKTEVASLKQTMAILKEEIAVVEKDYTEEVLKIPNLVASDVPSGKDEHGNVPIKRIGEPTKFGFKPLDHVELGKKLDILDFEAAAKVTGSKFYFLKNEGVLLELGLIRFALDLAIKHGFTPVTTPEIARDEIITASGFSPRGPESQIYSLTEGALSLIGTAEITIGGYLAKTVIPEEDLPIKISGVSHCFRTEAGSGGRESKGLYRVHQFSKVELYQFVHPDKSAAAHEEMLAIEEEFYQALKLPYRVLLMCKGDLGTPAYRKYDIEAWMPFIGEGGGYGEVTSASNCTDFQARRLNTKFKNSASGKTDFVHTLNGTAVAVTRTMLAILENNQQADGTVLIPEVLHPYTGLQSIKPKGKRF</sequence>
<dbReference type="UniPathway" id="UPA00906">
    <property type="reaction ID" value="UER00895"/>
</dbReference>
<comment type="domain">
    <text evidence="6">Consists of two distinct domains, a catalytic core and a N-terminal extension that is involved in tRNA binding.</text>
</comment>
<evidence type="ECO:0000256" key="9">
    <source>
        <dbReference type="SAM" id="MobiDB-lite"/>
    </source>
</evidence>
<name>A0A1G2N509_9BACT</name>
<dbReference type="AlphaFoldDB" id="A0A1G2N509"/>
<evidence type="ECO:0000256" key="8">
    <source>
        <dbReference type="PIRSR" id="PIRSR001529-2"/>
    </source>
</evidence>
<evidence type="ECO:0000313" key="12">
    <source>
        <dbReference type="Proteomes" id="UP000176365"/>
    </source>
</evidence>
<comment type="similarity">
    <text evidence="6">Belongs to the class-II aminoacyl-tRNA synthetase family. Type-1 seryl-tRNA synthetase subfamily.</text>
</comment>